<feature type="domain" description="Spermatogenesis-associated protein 20-like TRX" evidence="2">
    <location>
        <begin position="41"/>
        <end position="194"/>
    </location>
</feature>
<dbReference type="EMBL" id="JBHTBS010000003">
    <property type="protein sequence ID" value="MFC7337170.1"/>
    <property type="molecule type" value="Genomic_DNA"/>
</dbReference>
<gene>
    <name evidence="3" type="ORF">ACFQY0_08270</name>
</gene>
<evidence type="ECO:0000313" key="3">
    <source>
        <dbReference type="EMBL" id="MFC7337170.1"/>
    </source>
</evidence>
<dbReference type="InterPro" id="IPR036249">
    <property type="entry name" value="Thioredoxin-like_sf"/>
</dbReference>
<dbReference type="PANTHER" id="PTHR42899">
    <property type="entry name" value="SPERMATOGENESIS-ASSOCIATED PROTEIN 20"/>
    <property type="match status" value="1"/>
</dbReference>
<dbReference type="InterPro" id="IPR008928">
    <property type="entry name" value="6-hairpin_glycosidase_sf"/>
</dbReference>
<proteinExistence type="predicted"/>
<dbReference type="SUPFAM" id="SSF52833">
    <property type="entry name" value="Thioredoxin-like"/>
    <property type="match status" value="1"/>
</dbReference>
<dbReference type="InterPro" id="IPR004879">
    <property type="entry name" value="Ssp411-like_TRX"/>
</dbReference>
<reference evidence="4" key="1">
    <citation type="journal article" date="2019" name="Int. J. Syst. Evol. Microbiol.">
        <title>The Global Catalogue of Microorganisms (GCM) 10K type strain sequencing project: providing services to taxonomists for standard genome sequencing and annotation.</title>
        <authorList>
            <consortium name="The Broad Institute Genomics Platform"/>
            <consortium name="The Broad Institute Genome Sequencing Center for Infectious Disease"/>
            <person name="Wu L."/>
            <person name="Ma J."/>
        </authorList>
    </citation>
    <scope>NUCLEOTIDE SEQUENCE [LARGE SCALE GENOMIC DNA]</scope>
    <source>
        <strain evidence="4">CGMCC 4.1467</strain>
    </source>
</reference>
<sequence length="710" mass="79417">MKFTSPIFAAAISISLICCKSKSTSEDQNRIPPEVVPEIQENRLGEEPSAFLASAADSKINWQPWSPEVLDFAKRSQRMVLVLIGTARYNGCFETLEALDRNPTMVERINRNFVPVLTDIDLTRETGLLAYNLSSEAKASVSFPFLILLSPEGNPVTWHPIQYKSDRETLAFFDNSIEVISRLWSDDPDYVTNDSALKADLRRDSLPDPDKEVPEMEERQRRYEAAMRRLESFYDEDLTSLAGSGGLFPLGVFDTLALARYDESLPPSQRQKFGETLDSFIQTLLSSAMVDPLDGGVHPARRGSTWNLVMGRRDCSTQARAARIFARMHQLDGYPGTLEAAVGAIRFAETYYQTPNGLFSLSEKPDSMETKSWLWTVDQVSSVLSDDEFKVWKTYSALNDIGNLPSEADPNRNYFRLNSLAAAVPPEEVAKVTGFDLAEVKSLIESGRKKLRKSRESRAPRPAPDHSPSALASFRMVSAYASLYTATGDASYLEKAVKLGEASRKHFLKNRFLNERPDGEPEGASDGRAFSYAIAIQAGLDLGAITLEDDWYLWAQDLTTLLAENFVTKEGRLLEVRQVSQVVEIDYEDRMMVFDDSTAGQLRLNLQRLLALGFQTPPSLSAWLNSLPPIDNFPIIFTDSLIATAHEWNHLTVKLGRESPQELVDAVRTLPLQLFVRRREGSDGVTITLQNDTEISANTAEDIKNLIQKP</sequence>
<evidence type="ECO:0000313" key="4">
    <source>
        <dbReference type="Proteomes" id="UP001596472"/>
    </source>
</evidence>
<dbReference type="PANTHER" id="PTHR42899:SF1">
    <property type="entry name" value="SPERMATOGENESIS-ASSOCIATED PROTEIN 20"/>
    <property type="match status" value="1"/>
</dbReference>
<dbReference type="InterPro" id="IPR024705">
    <property type="entry name" value="Ssp411"/>
</dbReference>
<evidence type="ECO:0000256" key="1">
    <source>
        <dbReference type="SAM" id="MobiDB-lite"/>
    </source>
</evidence>
<dbReference type="SUPFAM" id="SSF48208">
    <property type="entry name" value="Six-hairpin glycosidases"/>
    <property type="match status" value="1"/>
</dbReference>
<dbReference type="Gene3D" id="3.40.30.10">
    <property type="entry name" value="Glutaredoxin"/>
    <property type="match status" value="1"/>
</dbReference>
<feature type="region of interest" description="Disordered" evidence="1">
    <location>
        <begin position="449"/>
        <end position="468"/>
    </location>
</feature>
<organism evidence="3 4">
    <name type="scientific">Haloferula chungangensis</name>
    <dbReference type="NCBI Taxonomy" id="1048331"/>
    <lineage>
        <taxon>Bacteria</taxon>
        <taxon>Pseudomonadati</taxon>
        <taxon>Verrucomicrobiota</taxon>
        <taxon>Verrucomicrobiia</taxon>
        <taxon>Verrucomicrobiales</taxon>
        <taxon>Verrucomicrobiaceae</taxon>
        <taxon>Haloferula</taxon>
    </lineage>
</organism>
<comment type="caution">
    <text evidence="3">The sequence shown here is derived from an EMBL/GenBank/DDBJ whole genome shotgun (WGS) entry which is preliminary data.</text>
</comment>
<evidence type="ECO:0000259" key="2">
    <source>
        <dbReference type="Pfam" id="PF03190"/>
    </source>
</evidence>
<protein>
    <submittedName>
        <fullName evidence="3">DUF255 domain-containing protein</fullName>
    </submittedName>
</protein>
<keyword evidence="4" id="KW-1185">Reference proteome</keyword>
<accession>A0ABW2L7N8</accession>
<name>A0ABW2L7N8_9BACT</name>
<dbReference type="RefSeq" id="WP_379711249.1">
    <property type="nucleotide sequence ID" value="NZ_JBHTBS010000003.1"/>
</dbReference>
<dbReference type="Pfam" id="PF03190">
    <property type="entry name" value="Thioredox_DsbH"/>
    <property type="match status" value="1"/>
</dbReference>
<dbReference type="Proteomes" id="UP001596472">
    <property type="component" value="Unassembled WGS sequence"/>
</dbReference>